<dbReference type="PANTHER" id="PTHR11635">
    <property type="entry name" value="CAMP-DEPENDENT PROTEIN KINASE REGULATORY CHAIN"/>
    <property type="match status" value="1"/>
</dbReference>
<dbReference type="GO" id="GO:0034236">
    <property type="term" value="F:protein kinase A catalytic subunit binding"/>
    <property type="evidence" value="ECO:0007669"/>
    <property type="project" value="TreeGrafter"/>
</dbReference>
<evidence type="ECO:0000313" key="2">
    <source>
        <dbReference type="EMBL" id="OQX90879.1"/>
    </source>
</evidence>
<reference evidence="3" key="1">
    <citation type="submission" date="2017-03" db="EMBL/GenBank/DDBJ databases">
        <title>Novel pathways for hydrocarbon cycling and metabolic interdependencies in hydrothermal sediment communities.</title>
        <authorList>
            <person name="Dombrowski N."/>
            <person name="Seitz K."/>
            <person name="Teske A."/>
            <person name="Baker B."/>
        </authorList>
    </citation>
    <scope>NUCLEOTIDE SEQUENCE [LARGE SCALE GENOMIC DNA]</scope>
</reference>
<dbReference type="CDD" id="cd00038">
    <property type="entry name" value="CAP_ED"/>
    <property type="match status" value="1"/>
</dbReference>
<dbReference type="Gene3D" id="2.60.120.10">
    <property type="entry name" value="Jelly Rolls"/>
    <property type="match status" value="1"/>
</dbReference>
<protein>
    <recommendedName>
        <fullName evidence="1">Cyclic nucleotide-binding domain-containing protein</fullName>
    </recommendedName>
</protein>
<accession>A0A1W9S211</accession>
<dbReference type="PANTHER" id="PTHR11635:SF152">
    <property type="entry name" value="CAMP-DEPENDENT PROTEIN KINASE TYPE I REGULATORY SUBUNIT-RELATED"/>
    <property type="match status" value="1"/>
</dbReference>
<sequence>MDVKEIIKKAFIFTPLTDDEVSKLEGIAKIRKYNSGDIIFEEGSEGGCLCIVCEGRVNLMKKLDKEKETCLAEIDENGFFGEISLFDQKPQIVTAVAEEETVLLSFDYPALRGLLVIYSEMARKIFNQVLKLQSNLLRQTNERIRKFLQKATE</sequence>
<dbReference type="AlphaFoldDB" id="A0A1W9S211"/>
<dbReference type="GO" id="GO:0005952">
    <property type="term" value="C:cAMP-dependent protein kinase complex"/>
    <property type="evidence" value="ECO:0007669"/>
    <property type="project" value="InterPro"/>
</dbReference>
<dbReference type="Proteomes" id="UP000192611">
    <property type="component" value="Unassembled WGS sequence"/>
</dbReference>
<evidence type="ECO:0000313" key="3">
    <source>
        <dbReference type="Proteomes" id="UP000192611"/>
    </source>
</evidence>
<gene>
    <name evidence="2" type="ORF">B6D57_01655</name>
</gene>
<dbReference type="EMBL" id="NATQ01000022">
    <property type="protein sequence ID" value="OQX90879.1"/>
    <property type="molecule type" value="Genomic_DNA"/>
</dbReference>
<dbReference type="GO" id="GO:0030552">
    <property type="term" value="F:cAMP binding"/>
    <property type="evidence" value="ECO:0007669"/>
    <property type="project" value="TreeGrafter"/>
</dbReference>
<dbReference type="InterPro" id="IPR018490">
    <property type="entry name" value="cNMP-bd_dom_sf"/>
</dbReference>
<dbReference type="InterPro" id="IPR014710">
    <property type="entry name" value="RmlC-like_jellyroll"/>
</dbReference>
<organism evidence="2 3">
    <name type="scientific">Candidatus Coatesbacteria bacterium 4484_99</name>
    <dbReference type="NCBI Taxonomy" id="1970774"/>
    <lineage>
        <taxon>Bacteria</taxon>
        <taxon>Candidatus Coatesiibacteriota</taxon>
    </lineage>
</organism>
<proteinExistence type="predicted"/>
<dbReference type="SMART" id="SM00100">
    <property type="entry name" value="cNMP"/>
    <property type="match status" value="1"/>
</dbReference>
<dbReference type="Pfam" id="PF00027">
    <property type="entry name" value="cNMP_binding"/>
    <property type="match status" value="1"/>
</dbReference>
<name>A0A1W9S211_9BACT</name>
<dbReference type="PROSITE" id="PS50042">
    <property type="entry name" value="CNMP_BINDING_3"/>
    <property type="match status" value="1"/>
</dbReference>
<comment type="caution">
    <text evidence="2">The sequence shown here is derived from an EMBL/GenBank/DDBJ whole genome shotgun (WGS) entry which is preliminary data.</text>
</comment>
<dbReference type="InterPro" id="IPR050503">
    <property type="entry name" value="cAMP-dep_PK_reg_su-like"/>
</dbReference>
<evidence type="ECO:0000259" key="1">
    <source>
        <dbReference type="PROSITE" id="PS50042"/>
    </source>
</evidence>
<dbReference type="GO" id="GO:0004862">
    <property type="term" value="F:cAMP-dependent protein kinase inhibitor activity"/>
    <property type="evidence" value="ECO:0007669"/>
    <property type="project" value="TreeGrafter"/>
</dbReference>
<dbReference type="SUPFAM" id="SSF51206">
    <property type="entry name" value="cAMP-binding domain-like"/>
    <property type="match status" value="1"/>
</dbReference>
<feature type="domain" description="Cyclic nucleotide-binding" evidence="1">
    <location>
        <begin position="12"/>
        <end position="132"/>
    </location>
</feature>
<dbReference type="GO" id="GO:0005829">
    <property type="term" value="C:cytosol"/>
    <property type="evidence" value="ECO:0007669"/>
    <property type="project" value="TreeGrafter"/>
</dbReference>
<dbReference type="InterPro" id="IPR000595">
    <property type="entry name" value="cNMP-bd_dom"/>
</dbReference>